<comment type="pathway">
    <text evidence="1">Protein modification; protein lipoylation via exogenous pathway; protein N(6)-(lipoyl)lysine from lipoate: step 2/2.</text>
</comment>
<dbReference type="Proteomes" id="UP001204562">
    <property type="component" value="Unassembled WGS sequence"/>
</dbReference>
<dbReference type="SUPFAM" id="SSF82649">
    <property type="entry name" value="SufE/NifU"/>
    <property type="match status" value="1"/>
</dbReference>
<dbReference type="PANTHER" id="PTHR12561:SF3">
    <property type="entry name" value="LIPOYLTRANSFERASE 1, MITOCHONDRIAL"/>
    <property type="match status" value="1"/>
</dbReference>
<protein>
    <recommendedName>
        <fullName evidence="3">lipoate--protein ligase</fullName>
        <ecNumber evidence="3">6.3.1.20</ecNumber>
    </recommendedName>
</protein>
<dbReference type="Gene3D" id="3.30.930.10">
    <property type="entry name" value="Bira Bifunctional Protein, Domain 2"/>
    <property type="match status" value="1"/>
</dbReference>
<dbReference type="InterPro" id="IPR019491">
    <property type="entry name" value="Lipoate_protein_ligase_C"/>
</dbReference>
<evidence type="ECO:0000256" key="4">
    <source>
        <dbReference type="ARBA" id="ARBA00022598"/>
    </source>
</evidence>
<evidence type="ECO:0000259" key="8">
    <source>
        <dbReference type="PROSITE" id="PS51733"/>
    </source>
</evidence>
<dbReference type="InterPro" id="IPR004143">
    <property type="entry name" value="BPL_LPL_catalytic"/>
</dbReference>
<evidence type="ECO:0000256" key="3">
    <source>
        <dbReference type="ARBA" id="ARBA00012367"/>
    </source>
</evidence>
<dbReference type="PROSITE" id="PS51733">
    <property type="entry name" value="BPL_LPL_CATALYTIC"/>
    <property type="match status" value="1"/>
</dbReference>
<dbReference type="AlphaFoldDB" id="A0AAW5JVD1"/>
<organism evidence="9 10">
    <name type="scientific">Intestinimonas massiliensis</name>
    <name type="common">ex Afouda et al. 2020</name>
    <dbReference type="NCBI Taxonomy" id="1673721"/>
    <lineage>
        <taxon>Bacteria</taxon>
        <taxon>Bacillati</taxon>
        <taxon>Bacillota</taxon>
        <taxon>Clostridia</taxon>
        <taxon>Eubacteriales</taxon>
        <taxon>Intestinimonas</taxon>
    </lineage>
</organism>
<evidence type="ECO:0000313" key="9">
    <source>
        <dbReference type="EMBL" id="MCQ4771170.1"/>
    </source>
</evidence>
<dbReference type="SUPFAM" id="SSF55681">
    <property type="entry name" value="Class II aaRS and biotin synthetases"/>
    <property type="match status" value="1"/>
</dbReference>
<dbReference type="RefSeq" id="WP_256304421.1">
    <property type="nucleotide sequence ID" value="NZ_JANFYS010000025.1"/>
</dbReference>
<dbReference type="Gene3D" id="3.30.390.50">
    <property type="entry name" value="CO dehydrogenase flavoprotein, C-terminal domain"/>
    <property type="match status" value="1"/>
</dbReference>
<evidence type="ECO:0000256" key="7">
    <source>
        <dbReference type="ARBA" id="ARBA00048037"/>
    </source>
</evidence>
<gene>
    <name evidence="9" type="ORF">NE579_11955</name>
</gene>
<evidence type="ECO:0000256" key="6">
    <source>
        <dbReference type="ARBA" id="ARBA00022840"/>
    </source>
</evidence>
<keyword evidence="5" id="KW-0547">Nucleotide-binding</keyword>
<dbReference type="CDD" id="cd16443">
    <property type="entry name" value="LplA"/>
    <property type="match status" value="1"/>
</dbReference>
<dbReference type="GO" id="GO:0016979">
    <property type="term" value="F:lipoate-protein ligase activity"/>
    <property type="evidence" value="ECO:0007669"/>
    <property type="project" value="UniProtKB-EC"/>
</dbReference>
<evidence type="ECO:0000256" key="1">
    <source>
        <dbReference type="ARBA" id="ARBA00005085"/>
    </source>
</evidence>
<dbReference type="Pfam" id="PF21948">
    <property type="entry name" value="LplA-B_cat"/>
    <property type="match status" value="1"/>
</dbReference>
<dbReference type="EMBL" id="JANFYS010000025">
    <property type="protein sequence ID" value="MCQ4771170.1"/>
    <property type="molecule type" value="Genomic_DNA"/>
</dbReference>
<dbReference type="GO" id="GO:0009249">
    <property type="term" value="P:protein lipoylation"/>
    <property type="evidence" value="ECO:0007669"/>
    <property type="project" value="InterPro"/>
</dbReference>
<sequence length="329" mass="36834">MVYLESPSTDPYFNLALEQYVFDCLPRDREYFMLWQNDNTIVVGKHQNTAEEINADFVRTHGVRVVRRLSGGGAVYHDLGNLNFTFVMDAGADSALDLHLFCQPVARALQKLGVDAQVNGRNDITIDGQKFSGNAQYRKQGRIMHHGTLMFDSDLSVVAQALQVSQDKIESKGIPSVRSRVTTIRPYLRQDVSLEQFKALLLEAMFEGTPMEPYSLTTQDLAAVQALRDSRYATWEWNYGASPKWSVRKRRRVEGVGVIEVFLVVEQGRIAAADFRGDYFSAEDSAPLSARLTGLPLEPSALTDALRDVPVDRYFTGLTAEALVCILTQ</sequence>
<keyword evidence="6" id="KW-0067">ATP-binding</keyword>
<dbReference type="GO" id="GO:0017118">
    <property type="term" value="F:lipoyltransferase activity"/>
    <property type="evidence" value="ECO:0007669"/>
    <property type="project" value="TreeGrafter"/>
</dbReference>
<dbReference type="InterPro" id="IPR004562">
    <property type="entry name" value="LipoylTrfase_LipoateP_Ligase"/>
</dbReference>
<dbReference type="Pfam" id="PF10437">
    <property type="entry name" value="Lip_prot_lig_C"/>
    <property type="match status" value="1"/>
</dbReference>
<reference evidence="9" key="1">
    <citation type="submission" date="2022-06" db="EMBL/GenBank/DDBJ databases">
        <title>Isolation of gut microbiota from human fecal samples.</title>
        <authorList>
            <person name="Pamer E.G."/>
            <person name="Barat B."/>
            <person name="Waligurski E."/>
            <person name="Medina S."/>
            <person name="Paddock L."/>
            <person name="Mostad J."/>
        </authorList>
    </citation>
    <scope>NUCLEOTIDE SEQUENCE</scope>
    <source>
        <strain evidence="9">DFI.9.91</strain>
    </source>
</reference>
<dbReference type="GO" id="GO:0005737">
    <property type="term" value="C:cytoplasm"/>
    <property type="evidence" value="ECO:0007669"/>
    <property type="project" value="TreeGrafter"/>
</dbReference>
<comment type="caution">
    <text evidence="9">The sequence shown here is derived from an EMBL/GenBank/DDBJ whole genome shotgun (WGS) entry which is preliminary data.</text>
</comment>
<comment type="catalytic activity">
    <reaction evidence="7">
        <text>L-lysyl-[lipoyl-carrier protein] + (R)-lipoate + ATP = N(6)-[(R)-lipoyl]-L-lysyl-[lipoyl-carrier protein] + AMP + diphosphate + H(+)</text>
        <dbReference type="Rhea" id="RHEA:49288"/>
        <dbReference type="Rhea" id="RHEA-COMP:10500"/>
        <dbReference type="Rhea" id="RHEA-COMP:10502"/>
        <dbReference type="ChEBI" id="CHEBI:15378"/>
        <dbReference type="ChEBI" id="CHEBI:29969"/>
        <dbReference type="ChEBI" id="CHEBI:30616"/>
        <dbReference type="ChEBI" id="CHEBI:33019"/>
        <dbReference type="ChEBI" id="CHEBI:83088"/>
        <dbReference type="ChEBI" id="CHEBI:83099"/>
        <dbReference type="ChEBI" id="CHEBI:456215"/>
        <dbReference type="EC" id="6.3.1.20"/>
    </reaction>
</comment>
<accession>A0AAW5JVD1</accession>
<name>A0AAW5JVD1_9FIRM</name>
<dbReference type="EC" id="6.3.1.20" evidence="3"/>
<dbReference type="NCBIfam" id="TIGR00545">
    <property type="entry name" value="lipoyltrans"/>
    <property type="match status" value="1"/>
</dbReference>
<dbReference type="InterPro" id="IPR045864">
    <property type="entry name" value="aa-tRNA-synth_II/BPL/LPL"/>
</dbReference>
<comment type="pathway">
    <text evidence="2">Protein modification; protein lipoylation via exogenous pathway; protein N(6)-(lipoyl)lysine from lipoate: step 1/2.</text>
</comment>
<dbReference type="GO" id="GO:0005524">
    <property type="term" value="F:ATP binding"/>
    <property type="evidence" value="ECO:0007669"/>
    <property type="project" value="UniProtKB-KW"/>
</dbReference>
<evidence type="ECO:0000256" key="2">
    <source>
        <dbReference type="ARBA" id="ARBA00005124"/>
    </source>
</evidence>
<proteinExistence type="predicted"/>
<keyword evidence="4 9" id="KW-0436">Ligase</keyword>
<dbReference type="PANTHER" id="PTHR12561">
    <property type="entry name" value="LIPOATE-PROTEIN LIGASE"/>
    <property type="match status" value="1"/>
</dbReference>
<evidence type="ECO:0000313" key="10">
    <source>
        <dbReference type="Proteomes" id="UP001204562"/>
    </source>
</evidence>
<feature type="domain" description="BPL/LPL catalytic" evidence="8">
    <location>
        <begin position="26"/>
        <end position="213"/>
    </location>
</feature>
<dbReference type="FunFam" id="3.30.930.10:FF:000072">
    <property type="entry name" value="Lipoate--protein ligase"/>
    <property type="match status" value="1"/>
</dbReference>
<evidence type="ECO:0000256" key="5">
    <source>
        <dbReference type="ARBA" id="ARBA00022741"/>
    </source>
</evidence>